<evidence type="ECO:0000313" key="2">
    <source>
        <dbReference type="EMBL" id="QBI90048.1"/>
    </source>
</evidence>
<evidence type="ECO:0000259" key="1">
    <source>
        <dbReference type="PROSITE" id="PS51278"/>
    </source>
</evidence>
<gene>
    <name evidence="2" type="ORF">ChaoS9_215</name>
</gene>
<protein>
    <submittedName>
        <fullName evidence="2">Glutamine amidotransferase domain protein, class-II</fullName>
    </submittedName>
</protein>
<dbReference type="CDD" id="cd00352">
    <property type="entry name" value="Gn_AT_II"/>
    <property type="match status" value="1"/>
</dbReference>
<dbReference type="InterPro" id="IPR029055">
    <property type="entry name" value="Ntn_hydrolases_N"/>
</dbReference>
<evidence type="ECO:0000313" key="3">
    <source>
        <dbReference type="Proteomes" id="UP000294095"/>
    </source>
</evidence>
<reference evidence="3" key="1">
    <citation type="journal article" date="2019" name="Genes (Basel)">
        <title>Halobacterium salinarum virus ChaoS9, a Novel Halovirus Related to PhiH1 and PhiCh1.</title>
        <authorList>
            <person name="Dyall-Smith M."/>
            <person name="Palm P."/>
            <person name="Wanner G."/>
            <person name="Witte A."/>
            <person name="Oesterhelt D."/>
            <person name="Pfeiffer F."/>
        </authorList>
    </citation>
    <scope>NUCLEOTIDE SEQUENCE [LARGE SCALE GENOMIC DNA]</scope>
</reference>
<proteinExistence type="predicted"/>
<organism evidence="2 3">
    <name type="scientific">Halobacterium phage ChaoS9</name>
    <dbReference type="NCBI Taxonomy" id="2847105"/>
    <lineage>
        <taxon>Viruses</taxon>
        <taxon>Duplodnaviria</taxon>
        <taxon>Heunggongvirae</taxon>
        <taxon>Uroviricota</taxon>
        <taxon>Caudoviricetes</taxon>
        <taxon>Vertoviridae</taxon>
        <taxon>Chaovirus</taxon>
        <taxon>Chaovirus bigenum</taxon>
        <taxon>Chaovirus ChaoS9</taxon>
    </lineage>
</organism>
<accession>A0A481V8F0</accession>
<keyword evidence="3" id="KW-1185">Reference proteome</keyword>
<dbReference type="Proteomes" id="UP000294095">
    <property type="component" value="Segment"/>
</dbReference>
<feature type="domain" description="Glutamine amidotransferase type-2" evidence="1">
    <location>
        <begin position="2"/>
        <end position="191"/>
    </location>
</feature>
<dbReference type="InterPro" id="IPR017932">
    <property type="entry name" value="GATase_2_dom"/>
</dbReference>
<dbReference type="SUPFAM" id="SSF56235">
    <property type="entry name" value="N-terminal nucleophile aminohydrolases (Ntn hydrolases)"/>
    <property type="match status" value="1"/>
</dbReference>
<keyword evidence="2" id="KW-0315">Glutamine amidotransferase</keyword>
<sequence>MCWMSIYRGDNPAARAVAACQQNEQRSGGHSWGVAVAVDGELHRERGLGAMPDDVVDELPDADVALAHTRYATRGEITVQNAHPFEVRDDDGEPVAMMAHNGTWWSAPDDPDRADSYYMARLLESIYRADPGRPFEEIVQATGDTTGETMTVLHRDGSAYVYSGRYEITEAEQCVRSSGATPIPEGTVTEI</sequence>
<name>A0A481V8F0_9CAUD</name>
<dbReference type="PROSITE" id="PS51278">
    <property type="entry name" value="GATASE_TYPE_2"/>
    <property type="match status" value="1"/>
</dbReference>
<dbReference type="Gene3D" id="3.60.20.10">
    <property type="entry name" value="Glutamine Phosphoribosylpyrophosphate, subunit 1, domain 1"/>
    <property type="match status" value="1"/>
</dbReference>
<dbReference type="EMBL" id="MK310226">
    <property type="protein sequence ID" value="QBI90048.1"/>
    <property type="molecule type" value="Genomic_DNA"/>
</dbReference>